<keyword evidence="5" id="KW-1185">Reference proteome</keyword>
<proteinExistence type="predicted"/>
<reference evidence="4 5" key="1">
    <citation type="journal article" date="2022" name="bioRxiv">
        <title>Swapped genetic code blocks viral infections and gene transfer.</title>
        <authorList>
            <person name="Nyerges A."/>
            <person name="Vinke S."/>
            <person name="Flynn R."/>
            <person name="Owen S.V."/>
            <person name="Rand E.A."/>
            <person name="Budnik B."/>
            <person name="Keen E."/>
            <person name="Narasimhan K."/>
            <person name="Marchand J.A."/>
            <person name="Baas-Thomas M."/>
            <person name="Liu M."/>
            <person name="Chen K."/>
            <person name="Chiappino-Pepe A."/>
            <person name="Hu F."/>
            <person name="Baym M."/>
            <person name="Church G.M."/>
        </authorList>
    </citation>
    <scope>NUCLEOTIDE SEQUENCE [LARGE SCALE GENOMIC DNA]</scope>
    <source>
        <strain evidence="4">REP5</strain>
    </source>
</reference>
<sequence length="751" mass="81287">MAQYTVDSFIVELGFSEKVIKGLQRVEKMSMQAAQRIERNMNKAFDVKPNKSSQEALNRIVKNAQSASGRINKALNSSLNLDSQGVKSLKRLETQAKKTAKGINKSLRDAMKVDGKITIKTGRGRGGKGNPPVGGGGGGGAPRGPRVDVAQRQMERMFNNNFYSGLTRRLETIGGQGNQMAASFRGSLQSIYNRYKGTGKVGEYEMEVKKLIDVTKRWVIAENARLKSVKEAAWLQDRANASLRQLVGGFVSAYALLELSQKTIEAGVKRQSAQLASTAIFGADTQQARMFAASFSHQIGQNYTDTMKQYSNFAAGAQPALGFQGTQEFYKNAAMFARIRGATDEDLKGIMVAFQQMASKGKIQAEELRGQLGDRLAGAVQLFADAIGKTPQELDKLMKDGKLLAQDVLPKVSEKMAELVKQAGGMNAVSKQTATSMGQAKAMWDNTLVALFNGSSEGISQLSNSVAMFLQGSMGTTEALGLVIGNLLKGAGNLLDFVTDFMYRVSGLYYYARAWYKDLDNSQQKLVKSAGEFLGTVTTIGGAIAVISKIAKVFGGTVSFIKSVIEEGIFGKIMQRFGLSSAAATAETVTSAAGATATRMALGTAGAALMLRGSTDPNAVKNYSAVTLPKPFENAVANITNPKRPMFFDENGQLQFAQYTQDMDGNIKLIDNGLSNWDILMEKLSASLDNFTNKLNQTPMMMTPSGLPMQTKQTLNVTFKLDGKQIATKMVDITDKNQEDILLSSSYPEEE</sequence>
<feature type="compositionally biased region" description="Gly residues" evidence="2">
    <location>
        <begin position="127"/>
        <end position="142"/>
    </location>
</feature>
<evidence type="ECO:0000313" key="5">
    <source>
        <dbReference type="Proteomes" id="UP001212113"/>
    </source>
</evidence>
<dbReference type="EMBL" id="OQ174504">
    <property type="protein sequence ID" value="WBY53309.1"/>
    <property type="molecule type" value="Genomic_DNA"/>
</dbReference>
<dbReference type="GO" id="GO:0098003">
    <property type="term" value="P:viral tail assembly"/>
    <property type="evidence" value="ECO:0007669"/>
    <property type="project" value="UniProtKB-KW"/>
</dbReference>
<dbReference type="Proteomes" id="UP001212113">
    <property type="component" value="Segment"/>
</dbReference>
<feature type="region of interest" description="Disordered" evidence="2">
    <location>
        <begin position="119"/>
        <end position="145"/>
    </location>
</feature>
<feature type="domain" description="Tape measure protein N-terminal" evidence="3">
    <location>
        <begin position="291"/>
        <end position="447"/>
    </location>
</feature>
<dbReference type="Pfam" id="PF20155">
    <property type="entry name" value="TMP_3"/>
    <property type="match status" value="1"/>
</dbReference>
<protein>
    <submittedName>
        <fullName evidence="4">Tail length tape measure protein</fullName>
    </submittedName>
</protein>
<dbReference type="NCBIfam" id="TIGR02675">
    <property type="entry name" value="tape_meas_nterm"/>
    <property type="match status" value="1"/>
</dbReference>
<evidence type="ECO:0000256" key="2">
    <source>
        <dbReference type="SAM" id="MobiDB-lite"/>
    </source>
</evidence>
<evidence type="ECO:0000256" key="1">
    <source>
        <dbReference type="ARBA" id="ARBA00022465"/>
    </source>
</evidence>
<name>A0AAE9WJH9_9CAUD</name>
<evidence type="ECO:0000259" key="3">
    <source>
        <dbReference type="Pfam" id="PF20155"/>
    </source>
</evidence>
<keyword evidence="1" id="KW-1188">Viral release from host cell</keyword>
<dbReference type="InterPro" id="IPR013491">
    <property type="entry name" value="Tape_meas_N"/>
</dbReference>
<keyword evidence="1" id="KW-1245">Viral tail assembly</keyword>
<organism evidence="4 5">
    <name type="scientific">Escherichia phage REP5</name>
    <dbReference type="NCBI Taxonomy" id="3022458"/>
    <lineage>
        <taxon>Viruses</taxon>
        <taxon>Duplodnaviria</taxon>
        <taxon>Heunggongvirae</taxon>
        <taxon>Uroviricota</taxon>
        <taxon>Caudoviricetes</taxon>
        <taxon>Andersonviridae</taxon>
        <taxon>Ounavirinae</taxon>
        <taxon>Felixounavirus</taxon>
        <taxon>Felixounavirus REP5</taxon>
    </lineage>
</organism>
<evidence type="ECO:0000313" key="4">
    <source>
        <dbReference type="EMBL" id="WBY53309.1"/>
    </source>
</evidence>
<accession>A0AAE9WJH9</accession>